<dbReference type="KEGG" id="eec:EcWSU1_04198"/>
<dbReference type="SUPFAM" id="SSF53271">
    <property type="entry name" value="PRTase-like"/>
    <property type="match status" value="1"/>
</dbReference>
<dbReference type="Pfam" id="PF00156">
    <property type="entry name" value="Pribosyltran"/>
    <property type="match status" value="1"/>
</dbReference>
<dbReference type="Gene3D" id="3.40.50.2020">
    <property type="match status" value="1"/>
</dbReference>
<dbReference type="InterPro" id="IPR029057">
    <property type="entry name" value="PRTase-like"/>
</dbReference>
<dbReference type="AlphaFoldDB" id="G8LJ01"/>
<evidence type="ECO:0000313" key="4">
    <source>
        <dbReference type="Proteomes" id="UP000007838"/>
    </source>
</evidence>
<dbReference type="InterPro" id="IPR000836">
    <property type="entry name" value="PRTase_dom"/>
</dbReference>
<dbReference type="HOGENOM" id="CLU_054549_0_2_6"/>
<accession>G8LJ01</accession>
<comment type="similarity">
    <text evidence="1">Belongs to the ComF/GntX family.</text>
</comment>
<sequence length="278" mass="31328">MRGEFPGYAIPYFGIQAPSVQQHKMAISRPYGLPPQRLHQLLFSFFTWRLHMLTVPGLCWLCRMPLALSAWGVCSVCTRSLKRQAMTCPQCGLNATGRDVPCGRCLKKAPPWCALVAVDDYVAPLSGLIHALKFAGQSVLARPLARLLLLAVLQARRTRGLPNIDMVVNVPLYRRRHWRRGYNQSDLLCRPLARWLGCRYDARALKRVHNTAIQHQLTARLRKRNLKNAFRLEFPVKGLHIAIVDDVVTTGSTVAELSRLLLQSGAASVQVWCLCRTL</sequence>
<gene>
    <name evidence="3" type="primary">gntX</name>
    <name evidence="3" type="ORF">EcWSU1_04198</name>
</gene>
<reference evidence="3 4" key="1">
    <citation type="journal article" date="2011" name="Stand. Genomic Sci.">
        <title>Complete genome of the onion pathogen Enterobacter cloacae EcWSU1.</title>
        <authorList>
            <person name="Humann J.L."/>
            <person name="Wildung M."/>
            <person name="Cheng C.H."/>
            <person name="Lee T."/>
            <person name="Stewart J.E."/>
            <person name="Drew J.C."/>
            <person name="Triplett E.W."/>
            <person name="Main D."/>
            <person name="Schroeder B.K."/>
        </authorList>
    </citation>
    <scope>NUCLEOTIDE SEQUENCE [LARGE SCALE GENOMIC DNA]</scope>
    <source>
        <strain evidence="3 4">EcWSU1</strain>
    </source>
</reference>
<dbReference type="InterPro" id="IPR051910">
    <property type="entry name" value="ComF/GntX_DNA_util-trans"/>
</dbReference>
<feature type="domain" description="Phosphoribosyltransferase" evidence="2">
    <location>
        <begin position="210"/>
        <end position="276"/>
    </location>
</feature>
<dbReference type="CDD" id="cd06223">
    <property type="entry name" value="PRTases_typeI"/>
    <property type="match status" value="1"/>
</dbReference>
<organism evidence="3 4">
    <name type="scientific">Enterobacter ludwigii</name>
    <dbReference type="NCBI Taxonomy" id="299767"/>
    <lineage>
        <taxon>Bacteria</taxon>
        <taxon>Pseudomonadati</taxon>
        <taxon>Pseudomonadota</taxon>
        <taxon>Gammaproteobacteria</taxon>
        <taxon>Enterobacterales</taxon>
        <taxon>Enterobacteriaceae</taxon>
        <taxon>Enterobacter</taxon>
        <taxon>Enterobacter cloacae complex</taxon>
    </lineage>
</organism>
<dbReference type="PANTHER" id="PTHR47505">
    <property type="entry name" value="DNA UTILIZATION PROTEIN YHGH"/>
    <property type="match status" value="1"/>
</dbReference>
<dbReference type="eggNOG" id="COG1040">
    <property type="taxonomic scope" value="Bacteria"/>
</dbReference>
<evidence type="ECO:0000313" key="3">
    <source>
        <dbReference type="EMBL" id="AEW75626.1"/>
    </source>
</evidence>
<protein>
    <submittedName>
        <fullName evidence="3">GntX</fullName>
    </submittedName>
</protein>
<proteinExistence type="inferred from homology"/>
<dbReference type="PANTHER" id="PTHR47505:SF1">
    <property type="entry name" value="DNA UTILIZATION PROTEIN YHGH"/>
    <property type="match status" value="1"/>
</dbReference>
<dbReference type="NCBIfam" id="NF008616">
    <property type="entry name" value="PRK11595.1"/>
    <property type="match status" value="1"/>
</dbReference>
<evidence type="ECO:0000259" key="2">
    <source>
        <dbReference type="Pfam" id="PF00156"/>
    </source>
</evidence>
<dbReference type="Proteomes" id="UP000007838">
    <property type="component" value="Chromosome"/>
</dbReference>
<dbReference type="EMBL" id="CP002886">
    <property type="protein sequence ID" value="AEW75626.1"/>
    <property type="molecule type" value="Genomic_DNA"/>
</dbReference>
<name>G8LJ01_9ENTR</name>
<evidence type="ECO:0000256" key="1">
    <source>
        <dbReference type="ARBA" id="ARBA00008007"/>
    </source>
</evidence>